<evidence type="ECO:0000313" key="3">
    <source>
        <dbReference type="Proteomes" id="UP000809337"/>
    </source>
</evidence>
<proteinExistence type="predicted"/>
<reference evidence="2" key="1">
    <citation type="submission" date="2021-01" db="EMBL/GenBank/DDBJ databases">
        <title>Diatom-associated Roseobacters Show Island Model of Population Structure.</title>
        <authorList>
            <person name="Qu L."/>
            <person name="Feng X."/>
            <person name="Chen Y."/>
            <person name="Li L."/>
            <person name="Wang X."/>
            <person name="Hu Z."/>
            <person name="Wang H."/>
            <person name="Luo H."/>
        </authorList>
    </citation>
    <scope>NUCLEOTIDE SEQUENCE</scope>
    <source>
        <strain evidence="2">SM26-45</strain>
    </source>
</reference>
<feature type="domain" description="Beta-lactamase-related" evidence="1">
    <location>
        <begin position="5"/>
        <end position="283"/>
    </location>
</feature>
<name>A0A9Q2NLM5_9RHOB</name>
<accession>A0A9Q2NLM5</accession>
<dbReference type="InterPro" id="IPR012338">
    <property type="entry name" value="Beta-lactam/transpept-like"/>
</dbReference>
<dbReference type="InterPro" id="IPR001466">
    <property type="entry name" value="Beta-lactam-related"/>
</dbReference>
<dbReference type="PANTHER" id="PTHR43283">
    <property type="entry name" value="BETA-LACTAMASE-RELATED"/>
    <property type="match status" value="1"/>
</dbReference>
<evidence type="ECO:0000313" key="2">
    <source>
        <dbReference type="EMBL" id="MBM2355578.1"/>
    </source>
</evidence>
<dbReference type="InterPro" id="IPR050789">
    <property type="entry name" value="Diverse_Enzym_Activities"/>
</dbReference>
<dbReference type="RefSeq" id="WP_231034555.1">
    <property type="nucleotide sequence ID" value="NZ_JAJNGX010000008.1"/>
</dbReference>
<organism evidence="2 3">
    <name type="scientific">Pseudosulfitobacter pseudonitzschiae</name>
    <dbReference type="NCBI Taxonomy" id="1402135"/>
    <lineage>
        <taxon>Bacteria</taxon>
        <taxon>Pseudomonadati</taxon>
        <taxon>Pseudomonadota</taxon>
        <taxon>Alphaproteobacteria</taxon>
        <taxon>Rhodobacterales</taxon>
        <taxon>Roseobacteraceae</taxon>
        <taxon>Pseudosulfitobacter</taxon>
    </lineage>
</organism>
<comment type="caution">
    <text evidence="2">The sequence shown here is derived from an EMBL/GenBank/DDBJ whole genome shotgun (WGS) entry which is preliminary data.</text>
</comment>
<dbReference type="PANTHER" id="PTHR43283:SF18">
    <property type="match status" value="1"/>
</dbReference>
<gene>
    <name evidence="2" type="ORF">JQX14_13585</name>
</gene>
<evidence type="ECO:0000259" key="1">
    <source>
        <dbReference type="Pfam" id="PF00144"/>
    </source>
</evidence>
<dbReference type="AlphaFoldDB" id="A0A9Q2NLM5"/>
<protein>
    <submittedName>
        <fullName evidence="2">Beta-lactamase family protein</fullName>
    </submittedName>
</protein>
<dbReference type="Gene3D" id="3.40.710.10">
    <property type="entry name" value="DD-peptidase/beta-lactamase superfamily"/>
    <property type="match status" value="1"/>
</dbReference>
<dbReference type="SUPFAM" id="SSF56601">
    <property type="entry name" value="beta-lactamase/transpeptidase-like"/>
    <property type="match status" value="1"/>
</dbReference>
<sequence length="302" mass="31474">MAQDGPRLHAHWIAADGRAGHEGVADAIFPYWSFTKTAIAVAALKLVEAGALALDAPLAGDRFSMRQVLAHSAGLPDYFTLPEYVQAVARGDAAWPRDVLLGRALAQGRLFAPGEGWAYSNVGYLLVRAQIEAATGMSLGDALTELLFAPLGLRSITLAETPAQFAPVHWTAAQRYDPGWVYHGCLTGTAADAARLLHALMGGAVLLPDTLAQMRAAHPLGGAIAGRPWTRCGYGLGLMAGTMASAGAAEGHSGGGPFSVNAVYHFPDLPVPVTVACFAQGTDEGVTEYAAVEMAQGCQARP</sequence>
<dbReference type="Pfam" id="PF00144">
    <property type="entry name" value="Beta-lactamase"/>
    <property type="match status" value="1"/>
</dbReference>
<dbReference type="EMBL" id="JAFBWN010000008">
    <property type="protein sequence ID" value="MBM2355578.1"/>
    <property type="molecule type" value="Genomic_DNA"/>
</dbReference>
<dbReference type="Proteomes" id="UP000809337">
    <property type="component" value="Unassembled WGS sequence"/>
</dbReference>